<evidence type="ECO:0000313" key="8">
    <source>
        <dbReference type="EMBL" id="RBZ15068.1"/>
    </source>
</evidence>
<dbReference type="Gene3D" id="3.30.70.270">
    <property type="match status" value="1"/>
</dbReference>
<dbReference type="EMBL" id="QOHW01000081">
    <property type="protein sequence ID" value="RBZ15068.1"/>
    <property type="molecule type" value="Genomic_DNA"/>
</dbReference>
<dbReference type="InterPro" id="IPR043128">
    <property type="entry name" value="Rev_trsase/Diguanyl_cyclase"/>
</dbReference>
<dbReference type="RefSeq" id="WP_113975975.1">
    <property type="nucleotide sequence ID" value="NZ_QOHW01000081.1"/>
</dbReference>
<dbReference type="InterPro" id="IPR050469">
    <property type="entry name" value="Diguanylate_Cyclase"/>
</dbReference>
<dbReference type="Proteomes" id="UP000253559">
    <property type="component" value="Unassembled WGS sequence"/>
</dbReference>
<dbReference type="Pfam" id="PF00990">
    <property type="entry name" value="GGDEF"/>
    <property type="match status" value="1"/>
</dbReference>
<keyword evidence="4" id="KW-0342">GTP-binding</keyword>
<reference evidence="8" key="1">
    <citation type="submission" date="2018-07" db="EMBL/GenBank/DDBJ databases">
        <authorList>
            <person name="Martins R.C."/>
            <person name="Perdigao-Neto L.V."/>
            <person name="Costa S.F."/>
            <person name="Levin A.S.S."/>
        </authorList>
    </citation>
    <scope>NUCLEOTIDE SEQUENCE</scope>
    <source>
        <strain evidence="8">BC_5001</strain>
    </source>
</reference>
<evidence type="ECO:0000256" key="6">
    <source>
        <dbReference type="SAM" id="Phobius"/>
    </source>
</evidence>
<comment type="pathway">
    <text evidence="2">Purine metabolism; 3',5'-cyclic di-GMP biosynthesis.</text>
</comment>
<feature type="transmembrane region" description="Helical" evidence="6">
    <location>
        <begin position="12"/>
        <end position="37"/>
    </location>
</feature>
<keyword evidence="6" id="KW-0812">Transmembrane</keyword>
<sequence length="446" mass="50991">MPEHVHHIVKRLILYICICLLAGVGISGMTAFFHTSFSSTSSILFPLLTSFLMVFHITIACFMGMKYWSSKRRLYLTPVSFGFACSALLMLGTLSSYPDWLTCNPAPVVNQNDAVIYYFFRNIMMAVLFMSSIILYYFRQRIMHSWKAHVLTFTACILFTLTIIVLSWLYSSHSPWLSVNFIDDLSHTFTPLWQSIIGWLLMAVWFITLILLISLSKLRNIFWFSGAFFCSAYLFTLFQLLSTAGELDQTWYQARFFETLCTLFLILVLLVDVFILYRESNHKYVHSYQNSIRDPLTRLYNRSFFYDTLNQQLAKVNAQHPLSVLISDLDHFKRINDSYGHVAGDKVIQFAASVLESHSRVDDAAARIGGEEFALLLVNTGEKEAQAIAERIRLAVSAGESHLPERMTISMGVYTTYDNSVTAEACVQRADEAMCGNPPIFWSTQK</sequence>
<evidence type="ECO:0000256" key="5">
    <source>
        <dbReference type="ARBA" id="ARBA00034247"/>
    </source>
</evidence>
<dbReference type="GO" id="GO:0005886">
    <property type="term" value="C:plasma membrane"/>
    <property type="evidence" value="ECO:0007669"/>
    <property type="project" value="TreeGrafter"/>
</dbReference>
<dbReference type="InterPro" id="IPR033424">
    <property type="entry name" value="MASE4"/>
</dbReference>
<evidence type="ECO:0000256" key="2">
    <source>
        <dbReference type="ARBA" id="ARBA00004665"/>
    </source>
</evidence>
<dbReference type="Pfam" id="PF17158">
    <property type="entry name" value="MASE4"/>
    <property type="match status" value="1"/>
</dbReference>
<dbReference type="PANTHER" id="PTHR45138">
    <property type="entry name" value="REGULATORY COMPONENTS OF SENSORY TRANSDUCTION SYSTEM"/>
    <property type="match status" value="1"/>
</dbReference>
<dbReference type="PANTHER" id="PTHR45138:SF9">
    <property type="entry name" value="DIGUANYLATE CYCLASE DGCM-RELATED"/>
    <property type="match status" value="1"/>
</dbReference>
<comment type="catalytic activity">
    <reaction evidence="5">
        <text>2 GTP = 3',3'-c-di-GMP + 2 diphosphate</text>
        <dbReference type="Rhea" id="RHEA:24898"/>
        <dbReference type="ChEBI" id="CHEBI:33019"/>
        <dbReference type="ChEBI" id="CHEBI:37565"/>
        <dbReference type="ChEBI" id="CHEBI:58805"/>
        <dbReference type="EC" id="2.7.7.65"/>
    </reaction>
</comment>
<feature type="transmembrane region" description="Helical" evidence="6">
    <location>
        <begin position="256"/>
        <end position="277"/>
    </location>
</feature>
<protein>
    <recommendedName>
        <fullName evidence="3">diguanylate cyclase</fullName>
        <ecNumber evidence="3">2.7.7.65</ecNumber>
    </recommendedName>
</protein>
<evidence type="ECO:0000256" key="3">
    <source>
        <dbReference type="ARBA" id="ARBA00012528"/>
    </source>
</evidence>
<dbReference type="EC" id="2.7.7.65" evidence="3"/>
<dbReference type="NCBIfam" id="TIGR00254">
    <property type="entry name" value="GGDEF"/>
    <property type="match status" value="1"/>
</dbReference>
<dbReference type="FunFam" id="3.30.70.270:FF:000001">
    <property type="entry name" value="Diguanylate cyclase domain protein"/>
    <property type="match status" value="1"/>
</dbReference>
<keyword evidence="4" id="KW-0547">Nucleotide-binding</keyword>
<evidence type="ECO:0000256" key="1">
    <source>
        <dbReference type="ARBA" id="ARBA00001946"/>
    </source>
</evidence>
<feature type="domain" description="GGDEF" evidence="7">
    <location>
        <begin position="320"/>
        <end position="446"/>
    </location>
</feature>
<reference evidence="8" key="2">
    <citation type="submission" date="2018-08" db="EMBL/GenBank/DDBJ databases">
        <title>Klebsiella pneumoniae genome sequencing and assembly.</title>
        <authorList>
            <person name="Martins R.C.R."/>
            <person name="Perdigao-Neto L.V."/>
            <person name="Costa S.F."/>
            <person name="Levin A.S.S."/>
        </authorList>
    </citation>
    <scope>NUCLEOTIDE SEQUENCE</scope>
    <source>
        <strain evidence="8">BC_5001</strain>
    </source>
</reference>
<dbReference type="GO" id="GO:0005525">
    <property type="term" value="F:GTP binding"/>
    <property type="evidence" value="ECO:0007669"/>
    <property type="project" value="UniProtKB-KW"/>
</dbReference>
<dbReference type="GO" id="GO:0043709">
    <property type="term" value="P:cell adhesion involved in single-species biofilm formation"/>
    <property type="evidence" value="ECO:0007669"/>
    <property type="project" value="TreeGrafter"/>
</dbReference>
<keyword evidence="6" id="KW-0472">Membrane</keyword>
<dbReference type="SUPFAM" id="SSF55073">
    <property type="entry name" value="Nucleotide cyclase"/>
    <property type="match status" value="1"/>
</dbReference>
<dbReference type="PROSITE" id="PS50887">
    <property type="entry name" value="GGDEF"/>
    <property type="match status" value="1"/>
</dbReference>
<feature type="transmembrane region" description="Helical" evidence="6">
    <location>
        <begin position="221"/>
        <end position="241"/>
    </location>
</feature>
<comment type="cofactor">
    <cofactor evidence="1">
        <name>Mg(2+)</name>
        <dbReference type="ChEBI" id="CHEBI:18420"/>
    </cofactor>
</comment>
<dbReference type="SMART" id="SM00267">
    <property type="entry name" value="GGDEF"/>
    <property type="match status" value="1"/>
</dbReference>
<feature type="transmembrane region" description="Helical" evidence="6">
    <location>
        <begin position="191"/>
        <end position="214"/>
    </location>
</feature>
<evidence type="ECO:0000259" key="7">
    <source>
        <dbReference type="PROSITE" id="PS50887"/>
    </source>
</evidence>
<organism evidence="8">
    <name type="scientific">Klebsiella pneumoniae</name>
    <dbReference type="NCBI Taxonomy" id="573"/>
    <lineage>
        <taxon>Bacteria</taxon>
        <taxon>Pseudomonadati</taxon>
        <taxon>Pseudomonadota</taxon>
        <taxon>Gammaproteobacteria</taxon>
        <taxon>Enterobacterales</taxon>
        <taxon>Enterobacteriaceae</taxon>
        <taxon>Klebsiella/Raoultella group</taxon>
        <taxon>Klebsiella</taxon>
        <taxon>Klebsiella pneumoniae complex</taxon>
    </lineage>
</organism>
<feature type="transmembrane region" description="Helical" evidence="6">
    <location>
        <begin position="43"/>
        <end position="62"/>
    </location>
</feature>
<evidence type="ECO:0000256" key="4">
    <source>
        <dbReference type="ARBA" id="ARBA00023134"/>
    </source>
</evidence>
<feature type="transmembrane region" description="Helical" evidence="6">
    <location>
        <begin position="74"/>
        <end position="95"/>
    </location>
</feature>
<dbReference type="InterPro" id="IPR029787">
    <property type="entry name" value="Nucleotide_cyclase"/>
</dbReference>
<accession>A0AB73VUF1</accession>
<dbReference type="CDD" id="cd01949">
    <property type="entry name" value="GGDEF"/>
    <property type="match status" value="1"/>
</dbReference>
<proteinExistence type="predicted"/>
<name>A0AB73VUF1_KLEPN</name>
<dbReference type="InterPro" id="IPR000160">
    <property type="entry name" value="GGDEF_dom"/>
</dbReference>
<dbReference type="GO" id="GO:0052621">
    <property type="term" value="F:diguanylate cyclase activity"/>
    <property type="evidence" value="ECO:0007669"/>
    <property type="project" value="UniProtKB-EC"/>
</dbReference>
<gene>
    <name evidence="8" type="ORF">DM078_29910</name>
</gene>
<feature type="transmembrane region" description="Helical" evidence="6">
    <location>
        <begin position="150"/>
        <end position="171"/>
    </location>
</feature>
<comment type="caution">
    <text evidence="8">The sequence shown here is derived from an EMBL/GenBank/DDBJ whole genome shotgun (WGS) entry which is preliminary data.</text>
</comment>
<dbReference type="GO" id="GO:1902201">
    <property type="term" value="P:negative regulation of bacterial-type flagellum-dependent cell motility"/>
    <property type="evidence" value="ECO:0007669"/>
    <property type="project" value="TreeGrafter"/>
</dbReference>
<dbReference type="AlphaFoldDB" id="A0AB73VUF1"/>
<feature type="transmembrane region" description="Helical" evidence="6">
    <location>
        <begin position="115"/>
        <end position="138"/>
    </location>
</feature>
<keyword evidence="6" id="KW-1133">Transmembrane helix</keyword>